<gene>
    <name evidence="2" type="ORF">G2W53_040699</name>
</gene>
<keyword evidence="3" id="KW-1185">Reference proteome</keyword>
<dbReference type="Pfam" id="PF08284">
    <property type="entry name" value="RVP_2"/>
    <property type="match status" value="1"/>
</dbReference>
<protein>
    <submittedName>
        <fullName evidence="2">Retrotransposable element Tf2</fullName>
    </submittedName>
</protein>
<evidence type="ECO:0000313" key="3">
    <source>
        <dbReference type="Proteomes" id="UP000634136"/>
    </source>
</evidence>
<dbReference type="Gene3D" id="2.40.70.10">
    <property type="entry name" value="Acid Proteases"/>
    <property type="match status" value="1"/>
</dbReference>
<accession>A0A834VXE6</accession>
<dbReference type="EMBL" id="JAAIUW010000013">
    <property type="protein sequence ID" value="KAF7801588.1"/>
    <property type="molecule type" value="Genomic_DNA"/>
</dbReference>
<feature type="compositionally biased region" description="Basic and acidic residues" evidence="1">
    <location>
        <begin position="45"/>
        <end position="69"/>
    </location>
</feature>
<dbReference type="Proteomes" id="UP000634136">
    <property type="component" value="Unassembled WGS sequence"/>
</dbReference>
<dbReference type="SUPFAM" id="SSF50630">
    <property type="entry name" value="Acid proteases"/>
    <property type="match status" value="1"/>
</dbReference>
<evidence type="ECO:0000256" key="1">
    <source>
        <dbReference type="SAM" id="MobiDB-lite"/>
    </source>
</evidence>
<evidence type="ECO:0000313" key="2">
    <source>
        <dbReference type="EMBL" id="KAF7801588.1"/>
    </source>
</evidence>
<proteinExistence type="predicted"/>
<sequence>MMDAVPSDQAVPKELFSIMEWVPSTLYHKRLRQGLRWTKLEARDRDGGVEQHGDADESETHSNRGDETVQNKGPGKFKKHKIPVFEGQDPIGWLFKGERYFDINKVEKSKMEAAAMRLEGRALNWYQWPESHPSLQKETIPGYCATTLEEDLEKGNEVLEESKEGAIVELSMNSVVGITSNNTMKVLGKCPGEEVVVLIDNGASRNFVALEVVERLGIGVKRVRAFEVSLEDGYKITWNQMCSSMELEIQGMKVRQPFHLFDFGGANLVLGIDWVKSSVR</sequence>
<organism evidence="2 3">
    <name type="scientific">Senna tora</name>
    <dbReference type="NCBI Taxonomy" id="362788"/>
    <lineage>
        <taxon>Eukaryota</taxon>
        <taxon>Viridiplantae</taxon>
        <taxon>Streptophyta</taxon>
        <taxon>Embryophyta</taxon>
        <taxon>Tracheophyta</taxon>
        <taxon>Spermatophyta</taxon>
        <taxon>Magnoliopsida</taxon>
        <taxon>eudicotyledons</taxon>
        <taxon>Gunneridae</taxon>
        <taxon>Pentapetalae</taxon>
        <taxon>rosids</taxon>
        <taxon>fabids</taxon>
        <taxon>Fabales</taxon>
        <taxon>Fabaceae</taxon>
        <taxon>Caesalpinioideae</taxon>
        <taxon>Cassia clade</taxon>
        <taxon>Senna</taxon>
    </lineage>
</organism>
<dbReference type="AlphaFoldDB" id="A0A834VXE6"/>
<reference evidence="2" key="1">
    <citation type="submission" date="2020-09" db="EMBL/GenBank/DDBJ databases">
        <title>Genome-Enabled Discovery of Anthraquinone Biosynthesis in Senna tora.</title>
        <authorList>
            <person name="Kang S.-H."/>
            <person name="Pandey R.P."/>
            <person name="Lee C.-M."/>
            <person name="Sim J.-S."/>
            <person name="Jeong J.-T."/>
            <person name="Choi B.-S."/>
            <person name="Jung M."/>
            <person name="Ginzburg D."/>
            <person name="Zhao K."/>
            <person name="Won S.Y."/>
            <person name="Oh T.-J."/>
            <person name="Yu Y."/>
            <person name="Kim N.-H."/>
            <person name="Lee O.R."/>
            <person name="Lee T.-H."/>
            <person name="Bashyal P."/>
            <person name="Kim T.-S."/>
            <person name="Lee W.-H."/>
            <person name="Kawkins C."/>
            <person name="Kim C.-K."/>
            <person name="Kim J.S."/>
            <person name="Ahn B.O."/>
            <person name="Rhee S.Y."/>
            <person name="Sohng J.K."/>
        </authorList>
    </citation>
    <scope>NUCLEOTIDE SEQUENCE</scope>
    <source>
        <tissue evidence="2">Leaf</tissue>
    </source>
</reference>
<feature type="region of interest" description="Disordered" evidence="1">
    <location>
        <begin position="45"/>
        <end position="80"/>
    </location>
</feature>
<name>A0A834VXE6_9FABA</name>
<dbReference type="CDD" id="cd00303">
    <property type="entry name" value="retropepsin_like"/>
    <property type="match status" value="1"/>
</dbReference>
<dbReference type="InterPro" id="IPR021109">
    <property type="entry name" value="Peptidase_aspartic_dom_sf"/>
</dbReference>
<comment type="caution">
    <text evidence="2">The sequence shown here is derived from an EMBL/GenBank/DDBJ whole genome shotgun (WGS) entry which is preliminary data.</text>
</comment>
<dbReference type="OrthoDB" id="1749187at2759"/>